<dbReference type="AlphaFoldDB" id="A0A1I7A929"/>
<accession>A0A1I7A929</accession>
<evidence type="ECO:0000313" key="3">
    <source>
        <dbReference type="Proteomes" id="UP000199673"/>
    </source>
</evidence>
<organism evidence="2 3">
    <name type="scientific">Algoriphagus locisalis</name>
    <dbReference type="NCBI Taxonomy" id="305507"/>
    <lineage>
        <taxon>Bacteria</taxon>
        <taxon>Pseudomonadati</taxon>
        <taxon>Bacteroidota</taxon>
        <taxon>Cytophagia</taxon>
        <taxon>Cytophagales</taxon>
        <taxon>Cyclobacteriaceae</taxon>
        <taxon>Algoriphagus</taxon>
    </lineage>
</organism>
<reference evidence="3" key="1">
    <citation type="submission" date="2016-10" db="EMBL/GenBank/DDBJ databases">
        <authorList>
            <person name="Varghese N."/>
            <person name="Submissions S."/>
        </authorList>
    </citation>
    <scope>NUCLEOTIDE SEQUENCE [LARGE SCALE GENOMIC DNA]</scope>
    <source>
        <strain evidence="3">DSM 23445</strain>
    </source>
</reference>
<gene>
    <name evidence="2" type="ORF">SAMN04489724_1772</name>
</gene>
<evidence type="ECO:0000256" key="1">
    <source>
        <dbReference type="SAM" id="SignalP"/>
    </source>
</evidence>
<proteinExistence type="predicted"/>
<dbReference type="EMBL" id="FPBF01000002">
    <property type="protein sequence ID" value="SFT71431.1"/>
    <property type="molecule type" value="Genomic_DNA"/>
</dbReference>
<dbReference type="RefSeq" id="WP_091692304.1">
    <property type="nucleotide sequence ID" value="NZ_FPBF01000002.1"/>
</dbReference>
<dbReference type="STRING" id="305507.SAMN04489724_1772"/>
<protein>
    <submittedName>
        <fullName evidence="2">Uncharacterized protein</fullName>
    </submittedName>
</protein>
<keyword evidence="3" id="KW-1185">Reference proteome</keyword>
<name>A0A1I7A929_9BACT</name>
<keyword evidence="1" id="KW-0732">Signal</keyword>
<sequence>MKTLILSLIILFANIGTSLAQTNVALLHQLVEESKSEYNLQKEAKTNQGKNAVNEEVNNNLVKTVKEKYRTVQERFAKLSIVIDAIGIGTTAGPLVNSIIDNQQQILYYCRQDPALLLFAVKTEKLFVQRSYSLMNYLLGLSASIGVVNQMKVSDRRILFQYIIEELRDINGISYNASQSLKHHLQEKLGVNPYLGYVATEMGLVDEIIQNAKTLSR</sequence>
<feature type="signal peptide" evidence="1">
    <location>
        <begin position="1"/>
        <end position="20"/>
    </location>
</feature>
<feature type="chain" id="PRO_5011584699" evidence="1">
    <location>
        <begin position="21"/>
        <end position="217"/>
    </location>
</feature>
<evidence type="ECO:0000313" key="2">
    <source>
        <dbReference type="EMBL" id="SFT71431.1"/>
    </source>
</evidence>
<dbReference type="Proteomes" id="UP000199673">
    <property type="component" value="Unassembled WGS sequence"/>
</dbReference>
<dbReference type="OrthoDB" id="822368at2"/>